<dbReference type="NCBIfam" id="TIGR00677">
    <property type="entry name" value="fadh2_euk"/>
    <property type="match status" value="1"/>
</dbReference>
<evidence type="ECO:0000256" key="10">
    <source>
        <dbReference type="SAM" id="MobiDB-lite"/>
    </source>
</evidence>
<keyword evidence="6" id="KW-0560">Oxidoreductase</keyword>
<dbReference type="GeneID" id="100368141"/>
<evidence type="ECO:0000256" key="5">
    <source>
        <dbReference type="ARBA" id="ARBA00022827"/>
    </source>
</evidence>
<evidence type="ECO:0000256" key="4">
    <source>
        <dbReference type="ARBA" id="ARBA00022630"/>
    </source>
</evidence>
<dbReference type="InterPro" id="IPR003171">
    <property type="entry name" value="Mehydrof_redctse-like"/>
</dbReference>
<keyword evidence="5" id="KW-0274">FAD</keyword>
<gene>
    <name evidence="13" type="primary">MTHFR</name>
</gene>
<sequence>MSVHSFNGKSTPGRCSSHGSISGMVSGELTPDIPRPVSKGYTRLIDRIQKRINSKEKFFSLEFFPPRTANGAVNLVSRFDRMALGQPLFCDITWHPAGNPAGNSPTSSMMIASAALNYCGLDTMLHITCANLNKEQITKYLIKAKNQGIRSILALRGDPINGDEWQKLENGFNYATDLVKHVRDEFGDYFVIAVAGYPQGHPDAESYEDDIRHLKEKVDAGADFIITQLFFDSQTFLKFVKDCRDIGIVVPIIPGIFPIQGYHSLRQLVKLSKLTVPKHITDVIDPIKDDDAAIRKFGVHNAIKICQELYKSGEVYGIHIYTLNREVASIEILKSLGLWCEEPSRTLPWKTTANHLRKSEDVRPIFWSIRPKSYVYRTQDWDEFPNGRWGDSASPAFGELRDYYQFCLKPKTQKNDLLRMWGEELSSEEDVWHVFSCYLSGKPNSNGHKVNYLPFNEEEDLAPETSYLKERLIRINEKGVLTINSQPSVCAKPSTDPVVGWGDPGGYVFQKAYIEFFTSRENVKALLEILPDYLPRVNYHIINASGVDDATNSDKLKPIAVTWGVFPGREIVQPTVVDPISFWYWKDEAFGIWKEHWGNLYADDSESRQIIDSIHDNYYLVNLVDNNFPEENILWEVIDKMLERKMKRVASEDQTHEIHVKKLKLLEDSEMKLEMPINGDKVRVNAIEL</sequence>
<dbReference type="Gene3D" id="3.20.20.220">
    <property type="match status" value="1"/>
</dbReference>
<comment type="cofactor">
    <cofactor evidence="1">
        <name>FAD</name>
        <dbReference type="ChEBI" id="CHEBI:57692"/>
    </cofactor>
</comment>
<evidence type="ECO:0000256" key="7">
    <source>
        <dbReference type="ARBA" id="ARBA00034530"/>
    </source>
</evidence>
<dbReference type="Pfam" id="PF02219">
    <property type="entry name" value="MTHFR"/>
    <property type="match status" value="1"/>
</dbReference>
<dbReference type="RefSeq" id="XP_002737338.1">
    <property type="nucleotide sequence ID" value="XM_002737292.2"/>
</dbReference>
<comment type="similarity">
    <text evidence="3">Belongs to the methylenetetrahydrofolate reductase family.</text>
</comment>
<evidence type="ECO:0000259" key="11">
    <source>
        <dbReference type="Pfam" id="PF21895"/>
    </source>
</evidence>
<evidence type="ECO:0000256" key="2">
    <source>
        <dbReference type="ARBA" id="ARBA00004777"/>
    </source>
</evidence>
<dbReference type="InterPro" id="IPR053806">
    <property type="entry name" value="MTHFR_C"/>
</dbReference>
<feature type="compositionally biased region" description="Polar residues" evidence="10">
    <location>
        <begin position="1"/>
        <end position="20"/>
    </location>
</feature>
<proteinExistence type="inferred from homology"/>
<evidence type="ECO:0000256" key="6">
    <source>
        <dbReference type="ARBA" id="ARBA00023002"/>
    </source>
</evidence>
<dbReference type="Proteomes" id="UP000694865">
    <property type="component" value="Unplaced"/>
</dbReference>
<dbReference type="Pfam" id="PF21895">
    <property type="entry name" value="MTHFR_C"/>
    <property type="match status" value="1"/>
</dbReference>
<dbReference type="InterPro" id="IPR004621">
    <property type="entry name" value="Fadh2_euk"/>
</dbReference>
<evidence type="ECO:0000313" key="12">
    <source>
        <dbReference type="Proteomes" id="UP000694865"/>
    </source>
</evidence>
<reference evidence="13" key="1">
    <citation type="submission" date="2025-08" db="UniProtKB">
        <authorList>
            <consortium name="RefSeq"/>
        </authorList>
    </citation>
    <scope>IDENTIFICATION</scope>
    <source>
        <tissue evidence="13">Testes</tissue>
    </source>
</reference>
<organism evidence="12 13">
    <name type="scientific">Saccoglossus kowalevskii</name>
    <name type="common">Acorn worm</name>
    <dbReference type="NCBI Taxonomy" id="10224"/>
    <lineage>
        <taxon>Eukaryota</taxon>
        <taxon>Metazoa</taxon>
        <taxon>Hemichordata</taxon>
        <taxon>Enteropneusta</taxon>
        <taxon>Harrimaniidae</taxon>
        <taxon>Saccoglossus</taxon>
    </lineage>
</organism>
<comment type="pathway">
    <text evidence="2 9">One-carbon metabolism; tetrahydrofolate interconversion.</text>
</comment>
<dbReference type="SUPFAM" id="SSF51730">
    <property type="entry name" value="FAD-linked oxidoreductase"/>
    <property type="match status" value="1"/>
</dbReference>
<accession>A0ABM0GU08</accession>
<evidence type="ECO:0000256" key="1">
    <source>
        <dbReference type="ARBA" id="ARBA00001974"/>
    </source>
</evidence>
<evidence type="ECO:0000313" key="13">
    <source>
        <dbReference type="RefSeq" id="XP_002737338.1"/>
    </source>
</evidence>
<protein>
    <recommendedName>
        <fullName evidence="7">methylenetetrahydrofolate reductase (NADPH)</fullName>
        <ecNumber evidence="7">1.5.1.53</ecNumber>
    </recommendedName>
</protein>
<keyword evidence="4" id="KW-0285">Flavoprotein</keyword>
<feature type="domain" description="MTHFR SAM-binding regulatory" evidence="11">
    <location>
        <begin position="345"/>
        <end position="644"/>
    </location>
</feature>
<dbReference type="CDD" id="cd00537">
    <property type="entry name" value="MTHFR"/>
    <property type="match status" value="1"/>
</dbReference>
<dbReference type="PANTHER" id="PTHR45754:SF3">
    <property type="entry name" value="METHYLENETETRAHYDROFOLATE REDUCTASE (NADPH)"/>
    <property type="match status" value="1"/>
</dbReference>
<dbReference type="PANTHER" id="PTHR45754">
    <property type="entry name" value="METHYLENETETRAHYDROFOLATE REDUCTASE"/>
    <property type="match status" value="1"/>
</dbReference>
<keyword evidence="12" id="KW-1185">Reference proteome</keyword>
<comment type="catalytic activity">
    <reaction evidence="8">
        <text>(6S)-5-methyl-5,6,7,8-tetrahydrofolate + NADP(+) = (6R)-5,10-methylene-5,6,7,8-tetrahydrofolate + NADPH + H(+)</text>
        <dbReference type="Rhea" id="RHEA:19817"/>
        <dbReference type="ChEBI" id="CHEBI:15378"/>
        <dbReference type="ChEBI" id="CHEBI:15636"/>
        <dbReference type="ChEBI" id="CHEBI:18608"/>
        <dbReference type="ChEBI" id="CHEBI:57783"/>
        <dbReference type="ChEBI" id="CHEBI:58349"/>
        <dbReference type="EC" id="1.5.1.53"/>
    </reaction>
    <physiologicalReaction direction="right-to-left" evidence="8">
        <dbReference type="Rhea" id="RHEA:19819"/>
    </physiologicalReaction>
</comment>
<evidence type="ECO:0000256" key="3">
    <source>
        <dbReference type="ARBA" id="ARBA00006743"/>
    </source>
</evidence>
<dbReference type="InterPro" id="IPR029041">
    <property type="entry name" value="FAD-linked_oxidoreductase-like"/>
</dbReference>
<name>A0ABM0GU08_SACKO</name>
<dbReference type="EC" id="1.5.1.53" evidence="7"/>
<evidence type="ECO:0000256" key="9">
    <source>
        <dbReference type="RuleBase" id="RU004254"/>
    </source>
</evidence>
<evidence type="ECO:0000256" key="8">
    <source>
        <dbReference type="ARBA" id="ARBA00047751"/>
    </source>
</evidence>
<feature type="region of interest" description="Disordered" evidence="10">
    <location>
        <begin position="1"/>
        <end position="21"/>
    </location>
</feature>